<keyword evidence="1" id="KW-1015">Disulfide bond</keyword>
<dbReference type="VEuPathDB" id="VectorBase:HLOH_061694"/>
<dbReference type="CDD" id="cd00111">
    <property type="entry name" value="Trefoil"/>
    <property type="match status" value="1"/>
</dbReference>
<comment type="caution">
    <text evidence="4">The sequence shown here is derived from an EMBL/GenBank/DDBJ whole genome shotgun (WGS) entry which is preliminary data.</text>
</comment>
<evidence type="ECO:0000313" key="5">
    <source>
        <dbReference type="Proteomes" id="UP000821853"/>
    </source>
</evidence>
<protein>
    <recommendedName>
        <fullName evidence="3">P-type domain-containing protein</fullName>
    </recommendedName>
</protein>
<dbReference type="SMART" id="SM00018">
    <property type="entry name" value="PD"/>
    <property type="match status" value="1"/>
</dbReference>
<dbReference type="Pfam" id="PF00088">
    <property type="entry name" value="Trefoil"/>
    <property type="match status" value="1"/>
</dbReference>
<dbReference type="AlphaFoldDB" id="A0A9J6FQE8"/>
<evidence type="ECO:0000259" key="3">
    <source>
        <dbReference type="PROSITE" id="PS51448"/>
    </source>
</evidence>
<evidence type="ECO:0000256" key="2">
    <source>
        <dbReference type="PROSITE-ProRule" id="PRU00779"/>
    </source>
</evidence>
<dbReference type="Gene3D" id="4.10.110.10">
    <property type="entry name" value="Spasmolytic Protein, domain 1"/>
    <property type="match status" value="1"/>
</dbReference>
<keyword evidence="5" id="KW-1185">Reference proteome</keyword>
<feature type="domain" description="P-type" evidence="3">
    <location>
        <begin position="25"/>
        <end position="72"/>
    </location>
</feature>
<evidence type="ECO:0000313" key="4">
    <source>
        <dbReference type="EMBL" id="KAH9365317.1"/>
    </source>
</evidence>
<name>A0A9J6FQE8_HAELO</name>
<sequence length="131" mass="13884">MRSHNPRVVRTSGSSSFHSRVSLSAACNVDVAGRFDCHPEPGINRVRCERRGCCFRNDSGQGGTTPTCYFPTGFSGYKVKAHVVAASASGESFASPTMAAATITSEGLAVGRIRACPCFSVFQWGVNSSRS</sequence>
<organism evidence="4 5">
    <name type="scientific">Haemaphysalis longicornis</name>
    <name type="common">Bush tick</name>
    <dbReference type="NCBI Taxonomy" id="44386"/>
    <lineage>
        <taxon>Eukaryota</taxon>
        <taxon>Metazoa</taxon>
        <taxon>Ecdysozoa</taxon>
        <taxon>Arthropoda</taxon>
        <taxon>Chelicerata</taxon>
        <taxon>Arachnida</taxon>
        <taxon>Acari</taxon>
        <taxon>Parasitiformes</taxon>
        <taxon>Ixodida</taxon>
        <taxon>Ixodoidea</taxon>
        <taxon>Ixodidae</taxon>
        <taxon>Haemaphysalinae</taxon>
        <taxon>Haemaphysalis</taxon>
    </lineage>
</organism>
<proteinExistence type="predicted"/>
<dbReference type="SUPFAM" id="SSF57492">
    <property type="entry name" value="Trefoil"/>
    <property type="match status" value="1"/>
</dbReference>
<dbReference type="EMBL" id="JABSTR010000003">
    <property type="protein sequence ID" value="KAH9365317.1"/>
    <property type="molecule type" value="Genomic_DNA"/>
</dbReference>
<dbReference type="PROSITE" id="PS51448">
    <property type="entry name" value="P_TREFOIL_2"/>
    <property type="match status" value="1"/>
</dbReference>
<gene>
    <name evidence="4" type="ORF">HPB48_007583</name>
</gene>
<reference evidence="4 5" key="1">
    <citation type="journal article" date="2020" name="Cell">
        <title>Large-Scale Comparative Analyses of Tick Genomes Elucidate Their Genetic Diversity and Vector Capacities.</title>
        <authorList>
            <consortium name="Tick Genome and Microbiome Consortium (TIGMIC)"/>
            <person name="Jia N."/>
            <person name="Wang J."/>
            <person name="Shi W."/>
            <person name="Du L."/>
            <person name="Sun Y."/>
            <person name="Zhan W."/>
            <person name="Jiang J.F."/>
            <person name="Wang Q."/>
            <person name="Zhang B."/>
            <person name="Ji P."/>
            <person name="Bell-Sakyi L."/>
            <person name="Cui X.M."/>
            <person name="Yuan T.T."/>
            <person name="Jiang B.G."/>
            <person name="Yang W.F."/>
            <person name="Lam T.T."/>
            <person name="Chang Q.C."/>
            <person name="Ding S.J."/>
            <person name="Wang X.J."/>
            <person name="Zhu J.G."/>
            <person name="Ruan X.D."/>
            <person name="Zhao L."/>
            <person name="Wei J.T."/>
            <person name="Ye R.Z."/>
            <person name="Que T.C."/>
            <person name="Du C.H."/>
            <person name="Zhou Y.H."/>
            <person name="Cheng J.X."/>
            <person name="Dai P.F."/>
            <person name="Guo W.B."/>
            <person name="Han X.H."/>
            <person name="Huang E.J."/>
            <person name="Li L.F."/>
            <person name="Wei W."/>
            <person name="Gao Y.C."/>
            <person name="Liu J.Z."/>
            <person name="Shao H.Z."/>
            <person name="Wang X."/>
            <person name="Wang C.C."/>
            <person name="Yang T.C."/>
            <person name="Huo Q.B."/>
            <person name="Li W."/>
            <person name="Chen H.Y."/>
            <person name="Chen S.E."/>
            <person name="Zhou L.G."/>
            <person name="Ni X.B."/>
            <person name="Tian J.H."/>
            <person name="Sheng Y."/>
            <person name="Liu T."/>
            <person name="Pan Y.S."/>
            <person name="Xia L.Y."/>
            <person name="Li J."/>
            <person name="Zhao F."/>
            <person name="Cao W.C."/>
        </authorList>
    </citation>
    <scope>NUCLEOTIDE SEQUENCE [LARGE SCALE GENOMIC DNA]</scope>
    <source>
        <strain evidence="4">HaeL-2018</strain>
    </source>
</reference>
<dbReference type="InterPro" id="IPR044913">
    <property type="entry name" value="P_trefoil_dom_sf"/>
</dbReference>
<evidence type="ECO:0000256" key="1">
    <source>
        <dbReference type="ARBA" id="ARBA00023157"/>
    </source>
</evidence>
<comment type="caution">
    <text evidence="2">Lacks conserved residue(s) required for the propagation of feature annotation.</text>
</comment>
<dbReference type="Proteomes" id="UP000821853">
    <property type="component" value="Unassembled WGS sequence"/>
</dbReference>
<dbReference type="InterPro" id="IPR000519">
    <property type="entry name" value="P_trefoil_dom"/>
</dbReference>
<accession>A0A9J6FQE8</accession>